<feature type="region of interest" description="Disordered" evidence="1">
    <location>
        <begin position="63"/>
        <end position="162"/>
    </location>
</feature>
<evidence type="ECO:0000256" key="1">
    <source>
        <dbReference type="SAM" id="MobiDB-lite"/>
    </source>
</evidence>
<dbReference type="AlphaFoldDB" id="A0A1T4X9F5"/>
<feature type="compositionally biased region" description="Polar residues" evidence="1">
    <location>
        <begin position="69"/>
        <end position="83"/>
    </location>
</feature>
<keyword evidence="2" id="KW-1133">Transmembrane helix</keyword>
<name>A0A1T4X9F5_9BACT</name>
<dbReference type="PROSITE" id="PS51724">
    <property type="entry name" value="SPOR"/>
    <property type="match status" value="1"/>
</dbReference>
<dbReference type="Gene3D" id="3.30.70.1070">
    <property type="entry name" value="Sporulation related repeat"/>
    <property type="match status" value="1"/>
</dbReference>
<keyword evidence="2" id="KW-0812">Transmembrane</keyword>
<protein>
    <submittedName>
        <fullName evidence="4">Sporulation related domain-containing protein</fullName>
    </submittedName>
</protein>
<dbReference type="OrthoDB" id="5453354at2"/>
<feature type="domain" description="SPOR" evidence="3">
    <location>
        <begin position="162"/>
        <end position="241"/>
    </location>
</feature>
<dbReference type="Pfam" id="PF05036">
    <property type="entry name" value="SPOR"/>
    <property type="match status" value="1"/>
</dbReference>
<feature type="compositionally biased region" description="Low complexity" evidence="1">
    <location>
        <begin position="84"/>
        <end position="100"/>
    </location>
</feature>
<proteinExistence type="predicted"/>
<dbReference type="SUPFAM" id="SSF110997">
    <property type="entry name" value="Sporulation related repeat"/>
    <property type="match status" value="1"/>
</dbReference>
<feature type="compositionally biased region" description="Basic and acidic residues" evidence="1">
    <location>
        <begin position="124"/>
        <end position="133"/>
    </location>
</feature>
<feature type="transmembrane region" description="Helical" evidence="2">
    <location>
        <begin position="26"/>
        <end position="47"/>
    </location>
</feature>
<dbReference type="InterPro" id="IPR036680">
    <property type="entry name" value="SPOR-like_sf"/>
</dbReference>
<accession>A0A1T4X9F5</accession>
<keyword evidence="5" id="KW-1185">Reference proteome</keyword>
<evidence type="ECO:0000259" key="3">
    <source>
        <dbReference type="PROSITE" id="PS51724"/>
    </source>
</evidence>
<dbReference type="GO" id="GO:0042834">
    <property type="term" value="F:peptidoglycan binding"/>
    <property type="evidence" value="ECO:0007669"/>
    <property type="project" value="InterPro"/>
</dbReference>
<feature type="compositionally biased region" description="Low complexity" evidence="1">
    <location>
        <begin position="137"/>
        <end position="158"/>
    </location>
</feature>
<evidence type="ECO:0000313" key="5">
    <source>
        <dbReference type="Proteomes" id="UP000190027"/>
    </source>
</evidence>
<feature type="region of interest" description="Disordered" evidence="1">
    <location>
        <begin position="225"/>
        <end position="246"/>
    </location>
</feature>
<dbReference type="EMBL" id="FUYC01000008">
    <property type="protein sequence ID" value="SKA85735.1"/>
    <property type="molecule type" value="Genomic_DNA"/>
</dbReference>
<dbReference type="STRING" id="1121449.SAMN02745704_01915"/>
<gene>
    <name evidence="4" type="ORF">SAMN02745704_01915</name>
</gene>
<evidence type="ECO:0000256" key="2">
    <source>
        <dbReference type="SAM" id="Phobius"/>
    </source>
</evidence>
<sequence length="246" mass="26395">MAKKVVAGRRSREPKTYTVTLRFSDLIWIGVGAALALSIFFLFGLLIGRGYVAATPEDPAPVTVMHGTVGSQDDTAGQSASGEATQPADAAAQQAGNATETKPEEEVVLRPEDLNYPDNLAQTESKDTEEAAETKQPTAKPESAEAAPETTPQAAVEEPNPDEPTFDYVYQVAASKDAAAAERLRTQLADRGMEALVSTATVNGTVWHRVKVRFRGTPTQTVPLRDSIEDVTGQRPIRTSKKKVTD</sequence>
<evidence type="ECO:0000313" key="4">
    <source>
        <dbReference type="EMBL" id="SKA85735.1"/>
    </source>
</evidence>
<organism evidence="4 5">
    <name type="scientific">Paucidesulfovibrio gracilis DSM 16080</name>
    <dbReference type="NCBI Taxonomy" id="1121449"/>
    <lineage>
        <taxon>Bacteria</taxon>
        <taxon>Pseudomonadati</taxon>
        <taxon>Thermodesulfobacteriota</taxon>
        <taxon>Desulfovibrionia</taxon>
        <taxon>Desulfovibrionales</taxon>
        <taxon>Desulfovibrionaceae</taxon>
        <taxon>Paucidesulfovibrio</taxon>
    </lineage>
</organism>
<keyword evidence="2" id="KW-0472">Membrane</keyword>
<feature type="compositionally biased region" description="Basic and acidic residues" evidence="1">
    <location>
        <begin position="101"/>
        <end position="113"/>
    </location>
</feature>
<dbReference type="Proteomes" id="UP000190027">
    <property type="component" value="Unassembled WGS sequence"/>
</dbReference>
<dbReference type="InterPro" id="IPR007730">
    <property type="entry name" value="SPOR-like_dom"/>
</dbReference>
<reference evidence="4 5" key="1">
    <citation type="submission" date="2017-02" db="EMBL/GenBank/DDBJ databases">
        <authorList>
            <person name="Peterson S.W."/>
        </authorList>
    </citation>
    <scope>NUCLEOTIDE SEQUENCE [LARGE SCALE GENOMIC DNA]</scope>
    <source>
        <strain evidence="4 5">DSM 16080</strain>
    </source>
</reference>
<dbReference type="RefSeq" id="WP_078717474.1">
    <property type="nucleotide sequence ID" value="NZ_FUYC01000008.1"/>
</dbReference>